<gene>
    <name evidence="6" type="ORF">HK107_04310</name>
</gene>
<dbReference type="InterPro" id="IPR001492">
    <property type="entry name" value="Flagellin"/>
</dbReference>
<comment type="subcellular location">
    <subcellularLocation>
        <location evidence="3">Secreted</location>
    </subcellularLocation>
    <subcellularLocation>
        <location evidence="3">Bacterial flagellum</location>
    </subcellularLocation>
</comment>
<dbReference type="Gene3D" id="1.20.1330.10">
    <property type="entry name" value="f41 fragment of flagellin, N-terminal domain"/>
    <property type="match status" value="1"/>
</dbReference>
<evidence type="ECO:0000259" key="4">
    <source>
        <dbReference type="Pfam" id="PF00669"/>
    </source>
</evidence>
<comment type="similarity">
    <text evidence="1 3">Belongs to the bacterial flagellin family.</text>
</comment>
<evidence type="ECO:0000259" key="5">
    <source>
        <dbReference type="Pfam" id="PF00700"/>
    </source>
</evidence>
<dbReference type="RefSeq" id="WP_173197076.1">
    <property type="nucleotide sequence ID" value="NZ_JABFCX010000002.1"/>
</dbReference>
<dbReference type="SUPFAM" id="SSF64518">
    <property type="entry name" value="Phase 1 flagellin"/>
    <property type="match status" value="1"/>
</dbReference>
<dbReference type="PANTHER" id="PTHR42792">
    <property type="entry name" value="FLAGELLIN"/>
    <property type="match status" value="1"/>
</dbReference>
<feature type="domain" description="Flagellin C-terminal" evidence="5">
    <location>
        <begin position="401"/>
        <end position="482"/>
    </location>
</feature>
<keyword evidence="2 3" id="KW-0975">Bacterial flagellum</keyword>
<accession>A0A7Y3RL00</accession>
<comment type="caution">
    <text evidence="6">The sequence shown here is derived from an EMBL/GenBank/DDBJ whole genome shotgun (WGS) entry which is preliminary data.</text>
</comment>
<dbReference type="AlphaFoldDB" id="A0A7Y3RL00"/>
<dbReference type="InterPro" id="IPR001029">
    <property type="entry name" value="Flagellin_N"/>
</dbReference>
<reference evidence="6 7" key="1">
    <citation type="submission" date="2020-05" db="EMBL/GenBank/DDBJ databases">
        <title>Parvularcula mediterraneae sp. nov., isolated from polypropylene straw from shallow seawater of the seashore of Laganas in Zakynthos island, Greece.</title>
        <authorList>
            <person name="Szabo I."/>
            <person name="Al-Omari J."/>
            <person name="Rado J."/>
            <person name="Szerdahelyi G.S."/>
        </authorList>
    </citation>
    <scope>NUCLEOTIDE SEQUENCE [LARGE SCALE GENOMIC DNA]</scope>
    <source>
        <strain evidence="6 7">ZS-1/3</strain>
    </source>
</reference>
<dbReference type="GO" id="GO:0009288">
    <property type="term" value="C:bacterial-type flagellum"/>
    <property type="evidence" value="ECO:0007669"/>
    <property type="project" value="UniProtKB-SubCell"/>
</dbReference>
<organism evidence="6 7">
    <name type="scientific">Parvularcula mediterranea</name>
    <dbReference type="NCBI Taxonomy" id="2732508"/>
    <lineage>
        <taxon>Bacteria</taxon>
        <taxon>Pseudomonadati</taxon>
        <taxon>Pseudomonadota</taxon>
        <taxon>Alphaproteobacteria</taxon>
        <taxon>Parvularculales</taxon>
        <taxon>Parvularculaceae</taxon>
        <taxon>Parvularcula</taxon>
    </lineage>
</organism>
<evidence type="ECO:0000313" key="7">
    <source>
        <dbReference type="Proteomes" id="UP000536835"/>
    </source>
</evidence>
<dbReference type="InterPro" id="IPR046358">
    <property type="entry name" value="Flagellin_C"/>
</dbReference>
<feature type="domain" description="Flagellin N-terminal" evidence="4">
    <location>
        <begin position="6"/>
        <end position="135"/>
    </location>
</feature>
<sequence length="485" mass="52120">MTSLLTNPSAKTALRTLRVVQAAGDRVRTEISTGLKVQGANDNPAFFMVSSRTRGDIAVINGFRDNLVVSQGAIKAAEAGLNQLNDLLLQITDMIPVSQNGIAVEELETVYDDLLDQMRQTIEASGFQGTNLLKQAGSTTSVIGLNRTGSEFDFQTLSMEGGDFLRKSFDGLVESGNNFVFDAASSAFSYTSAQGTDTSNTVDRENSWEIITDPLDPLAGWVRWDQDTVGNDIYFTQAQVDANSPRMDFRVQVVNPGRYYVNVQGFGTNGTSDSIHLGIDGVKFTDNGGVDLPSNNPTAWGGRSTYGGDVFVDIAAPGIYTINIWGREDGAAIKTVEFTDDPANRPNGYTPALTPIGGSDLPYFTHPLDGEERRAAAGLMELVEAVNPEAMRLNPDQAMLVIDSARAKIARYQAQVGAYDATLTRQTSYLANLEDGLTGSVAALVEADLEEASSRLQALQVQEQLAVQGLTVANGRGSVILSLFR</sequence>
<evidence type="ECO:0000313" key="6">
    <source>
        <dbReference type="EMBL" id="NNU15540.1"/>
    </source>
</evidence>
<comment type="function">
    <text evidence="3">Flagellin is the subunit protein which polymerizes to form the filaments of bacterial flagella.</text>
</comment>
<dbReference type="PANTHER" id="PTHR42792:SF2">
    <property type="entry name" value="FLAGELLIN"/>
    <property type="match status" value="1"/>
</dbReference>
<dbReference type="Proteomes" id="UP000536835">
    <property type="component" value="Unassembled WGS sequence"/>
</dbReference>
<dbReference type="EMBL" id="JABFCX010000002">
    <property type="protein sequence ID" value="NNU15540.1"/>
    <property type="molecule type" value="Genomic_DNA"/>
</dbReference>
<keyword evidence="3" id="KW-0964">Secreted</keyword>
<protein>
    <recommendedName>
        <fullName evidence="3">Flagellin</fullName>
    </recommendedName>
</protein>
<evidence type="ECO:0000256" key="3">
    <source>
        <dbReference type="RuleBase" id="RU362073"/>
    </source>
</evidence>
<dbReference type="GO" id="GO:0005198">
    <property type="term" value="F:structural molecule activity"/>
    <property type="evidence" value="ECO:0007669"/>
    <property type="project" value="UniProtKB-UniRule"/>
</dbReference>
<dbReference type="Pfam" id="PF00669">
    <property type="entry name" value="Flagellin_N"/>
    <property type="match status" value="1"/>
</dbReference>
<keyword evidence="7" id="KW-1185">Reference proteome</keyword>
<evidence type="ECO:0000256" key="2">
    <source>
        <dbReference type="ARBA" id="ARBA00023143"/>
    </source>
</evidence>
<proteinExistence type="inferred from homology"/>
<name>A0A7Y3RL00_9PROT</name>
<evidence type="ECO:0000256" key="1">
    <source>
        <dbReference type="ARBA" id="ARBA00005709"/>
    </source>
</evidence>
<dbReference type="Pfam" id="PF00700">
    <property type="entry name" value="Flagellin_C"/>
    <property type="match status" value="1"/>
</dbReference>
<dbReference type="GO" id="GO:0005576">
    <property type="term" value="C:extracellular region"/>
    <property type="evidence" value="ECO:0007669"/>
    <property type="project" value="UniProtKB-SubCell"/>
</dbReference>